<evidence type="ECO:0000259" key="3">
    <source>
        <dbReference type="PROSITE" id="PS51457"/>
    </source>
</evidence>
<dbReference type="Proteomes" id="UP001162156">
    <property type="component" value="Unassembled WGS sequence"/>
</dbReference>
<organism evidence="4 5">
    <name type="scientific">Rhamnusium bicolor</name>
    <dbReference type="NCBI Taxonomy" id="1586634"/>
    <lineage>
        <taxon>Eukaryota</taxon>
        <taxon>Metazoa</taxon>
        <taxon>Ecdysozoa</taxon>
        <taxon>Arthropoda</taxon>
        <taxon>Hexapoda</taxon>
        <taxon>Insecta</taxon>
        <taxon>Pterygota</taxon>
        <taxon>Neoptera</taxon>
        <taxon>Endopterygota</taxon>
        <taxon>Coleoptera</taxon>
        <taxon>Polyphaga</taxon>
        <taxon>Cucujiformia</taxon>
        <taxon>Chrysomeloidea</taxon>
        <taxon>Cerambycidae</taxon>
        <taxon>Lepturinae</taxon>
        <taxon>Rhagiini</taxon>
        <taxon>Rhamnusium</taxon>
    </lineage>
</organism>
<evidence type="ECO:0000313" key="4">
    <source>
        <dbReference type="EMBL" id="KAJ8937854.1"/>
    </source>
</evidence>
<comment type="caution">
    <text evidence="4">The sequence shown here is derived from an EMBL/GenBank/DDBJ whole genome shotgun (WGS) entry which is preliminary data.</text>
</comment>
<evidence type="ECO:0000313" key="5">
    <source>
        <dbReference type="Proteomes" id="UP001162156"/>
    </source>
</evidence>
<feature type="compositionally biased region" description="Acidic residues" evidence="2">
    <location>
        <begin position="330"/>
        <end position="349"/>
    </location>
</feature>
<dbReference type="GO" id="GO:0003677">
    <property type="term" value="F:DNA binding"/>
    <property type="evidence" value="ECO:0007669"/>
    <property type="project" value="InterPro"/>
</dbReference>
<dbReference type="SMART" id="SM01025">
    <property type="entry name" value="BEN"/>
    <property type="match status" value="1"/>
</dbReference>
<sequence length="349" mass="40712">RCTCMYSLWRIKKNHRRRRRNIKFGRNQYRLQEEVQENITKLTEMIEQKRQRTYNQNLLYSSSKDSDSEEDENMNKRPTKKKVEPYKETLQKIVQDKLEKKKELMKKNEQDVVMNKKKEENKNEPELRSLYLELEQTQEKVRKLESEKEDLLLEVCQLRKLNIDLQQEIINKFKGLDKEIVNSSCEIEVGQIVGENVHIGQDIYIPVSAYNSIKTLTDTPQQFVKAMAVAVFGLVTLTQSSVTGKSSNRTRGSEARPALDPTKLRAICGKIYIHFINVCMTYLDIILKKKNTDEVCIDLQMKNVGTYIARKIADLNRKKPVQKNDITEGAVDEEEGEEEGEEEDENGVK</sequence>
<proteinExistence type="predicted"/>
<accession>A0AAV8XH46</accession>
<feature type="coiled-coil region" evidence="1">
    <location>
        <begin position="87"/>
        <end position="154"/>
    </location>
</feature>
<dbReference type="PANTHER" id="PTHR14628">
    <property type="entry name" value="BEN DOMAIN-CONTAINING PROTEIN 5"/>
    <property type="match status" value="1"/>
</dbReference>
<feature type="region of interest" description="Disordered" evidence="2">
    <location>
        <begin position="322"/>
        <end position="349"/>
    </location>
</feature>
<dbReference type="GO" id="GO:0045892">
    <property type="term" value="P:negative regulation of DNA-templated transcription"/>
    <property type="evidence" value="ECO:0007669"/>
    <property type="project" value="InterPro"/>
</dbReference>
<dbReference type="EMBL" id="JANEYF010003262">
    <property type="protein sequence ID" value="KAJ8937854.1"/>
    <property type="molecule type" value="Genomic_DNA"/>
</dbReference>
<feature type="domain" description="BEN" evidence="3">
    <location>
        <begin position="200"/>
        <end position="319"/>
    </location>
</feature>
<gene>
    <name evidence="4" type="ORF">NQ314_011682</name>
</gene>
<dbReference type="PROSITE" id="PS51457">
    <property type="entry name" value="BEN"/>
    <property type="match status" value="1"/>
</dbReference>
<dbReference type="InterPro" id="IPR040391">
    <property type="entry name" value="BEND5"/>
</dbReference>
<keyword evidence="1" id="KW-0175">Coiled coil</keyword>
<name>A0AAV8XH46_9CUCU</name>
<dbReference type="InterPro" id="IPR018379">
    <property type="entry name" value="BEN_domain"/>
</dbReference>
<dbReference type="Pfam" id="PF10523">
    <property type="entry name" value="BEN"/>
    <property type="match status" value="1"/>
</dbReference>
<reference evidence="4" key="1">
    <citation type="journal article" date="2023" name="Insect Mol. Biol.">
        <title>Genome sequencing provides insights into the evolution of gene families encoding plant cell wall-degrading enzymes in longhorned beetles.</title>
        <authorList>
            <person name="Shin N.R."/>
            <person name="Okamura Y."/>
            <person name="Kirsch R."/>
            <person name="Pauchet Y."/>
        </authorList>
    </citation>
    <scope>NUCLEOTIDE SEQUENCE</scope>
    <source>
        <strain evidence="4">RBIC_L_NR</strain>
    </source>
</reference>
<dbReference type="Gene3D" id="1.10.10.2590">
    <property type="entry name" value="BEN domain"/>
    <property type="match status" value="1"/>
</dbReference>
<feature type="region of interest" description="Disordered" evidence="2">
    <location>
        <begin position="56"/>
        <end position="86"/>
    </location>
</feature>
<evidence type="ECO:0000256" key="2">
    <source>
        <dbReference type="SAM" id="MobiDB-lite"/>
    </source>
</evidence>
<dbReference type="AlphaFoldDB" id="A0AAV8XH46"/>
<evidence type="ECO:0000256" key="1">
    <source>
        <dbReference type="SAM" id="Coils"/>
    </source>
</evidence>
<feature type="non-terminal residue" evidence="4">
    <location>
        <position position="1"/>
    </location>
</feature>
<dbReference type="PANTHER" id="PTHR14628:SF1">
    <property type="entry name" value="BEN DOMAIN-CONTAINING PROTEIN 5"/>
    <property type="match status" value="1"/>
</dbReference>
<keyword evidence="5" id="KW-1185">Reference proteome</keyword>
<protein>
    <recommendedName>
        <fullName evidence="3">BEN domain-containing protein</fullName>
    </recommendedName>
</protein>